<evidence type="ECO:0000256" key="1">
    <source>
        <dbReference type="RuleBase" id="RU003494"/>
    </source>
</evidence>
<feature type="domain" description="GST C-terminal" evidence="3">
    <location>
        <begin position="87"/>
        <end position="210"/>
    </location>
</feature>
<dbReference type="InterPro" id="IPR036282">
    <property type="entry name" value="Glutathione-S-Trfase_C_sf"/>
</dbReference>
<dbReference type="EMBL" id="MIPT01000001">
    <property type="protein sequence ID" value="OHT22069.1"/>
    <property type="molecule type" value="Genomic_DNA"/>
</dbReference>
<dbReference type="Pfam" id="PF02798">
    <property type="entry name" value="GST_N"/>
    <property type="match status" value="1"/>
</dbReference>
<evidence type="ECO:0000259" key="2">
    <source>
        <dbReference type="PROSITE" id="PS50404"/>
    </source>
</evidence>
<evidence type="ECO:0000313" key="4">
    <source>
        <dbReference type="EMBL" id="OHT22069.1"/>
    </source>
</evidence>
<protein>
    <submittedName>
        <fullName evidence="4">Glutathionine S-transferase</fullName>
    </submittedName>
</protein>
<dbReference type="InterPro" id="IPR036249">
    <property type="entry name" value="Thioredoxin-like_sf"/>
</dbReference>
<dbReference type="InterPro" id="IPR004046">
    <property type="entry name" value="GST_C"/>
</dbReference>
<evidence type="ECO:0000313" key="5">
    <source>
        <dbReference type="Proteomes" id="UP000179467"/>
    </source>
</evidence>
<dbReference type="InterPro" id="IPR040079">
    <property type="entry name" value="Glutathione_S-Trfase"/>
</dbReference>
<sequence length="210" mass="23169">MAQIVVHHLENSKSQRIVWLLEELELPYDIVRYQRMMGAAPPEMTKVHPLGKAPSVEIDGVAMAESAAIIQYVLLRYGRGRLAPAPDSPDYAKFLELLHYPESSLALRTLLPLFIRLFGVSAPMLEGYAAHGLGVQLDYLDALLAGRDYLIGDGFTAADLQLTHELQFLKAQGQIEDRPALTAFVARMEARPAWQRAVARGGPFSLAFGA</sequence>
<name>A0A1S1HIE1_9SPHN</name>
<keyword evidence="4" id="KW-0808">Transferase</keyword>
<dbReference type="CDD" id="cd03046">
    <property type="entry name" value="GST_N_GTT1_like"/>
    <property type="match status" value="1"/>
</dbReference>
<accession>A0A1S1HIE1</accession>
<dbReference type="OrthoDB" id="9810080at2"/>
<comment type="similarity">
    <text evidence="1">Belongs to the GST superfamily.</text>
</comment>
<dbReference type="Proteomes" id="UP000179467">
    <property type="component" value="Unassembled WGS sequence"/>
</dbReference>
<dbReference type="SFLD" id="SFLDG00358">
    <property type="entry name" value="Main_(cytGST)"/>
    <property type="match status" value="1"/>
</dbReference>
<dbReference type="SUPFAM" id="SSF47616">
    <property type="entry name" value="GST C-terminal domain-like"/>
    <property type="match status" value="1"/>
</dbReference>
<dbReference type="GO" id="GO:0016740">
    <property type="term" value="F:transferase activity"/>
    <property type="evidence" value="ECO:0007669"/>
    <property type="project" value="UniProtKB-KW"/>
</dbReference>
<organism evidence="4 5">
    <name type="scientific">Edaphosphingomonas haloaromaticamans</name>
    <dbReference type="NCBI Taxonomy" id="653954"/>
    <lineage>
        <taxon>Bacteria</taxon>
        <taxon>Pseudomonadati</taxon>
        <taxon>Pseudomonadota</taxon>
        <taxon>Alphaproteobacteria</taxon>
        <taxon>Sphingomonadales</taxon>
        <taxon>Rhizorhabdaceae</taxon>
        <taxon>Edaphosphingomonas</taxon>
    </lineage>
</organism>
<dbReference type="PROSITE" id="PS50404">
    <property type="entry name" value="GST_NTER"/>
    <property type="match status" value="1"/>
</dbReference>
<dbReference type="RefSeq" id="WP_015458479.1">
    <property type="nucleotide sequence ID" value="NZ_MIPT01000001.1"/>
</dbReference>
<gene>
    <name evidence="4" type="ORF">BHE75_04091</name>
</gene>
<dbReference type="Gene3D" id="1.20.1050.10">
    <property type="match status" value="1"/>
</dbReference>
<dbReference type="Pfam" id="PF00043">
    <property type="entry name" value="GST_C"/>
    <property type="match status" value="1"/>
</dbReference>
<feature type="domain" description="GST N-terminal" evidence="2">
    <location>
        <begin position="1"/>
        <end position="81"/>
    </location>
</feature>
<reference evidence="4 5" key="1">
    <citation type="submission" date="2016-09" db="EMBL/GenBank/DDBJ databases">
        <title>Metabolic pathway, cell adaptation mechanisms and a novel monoxygenase revealed through proteogenomic-transcription analysis of a Sphingomonas haloaromaticamans strain degrading the fungicide ortho-phenylphenol.</title>
        <authorList>
            <person name="Perruchon C."/>
            <person name="Papadopoulou E.S."/>
            <person name="Rousidou C."/>
            <person name="Vasileiadis S."/>
            <person name="Tanou G."/>
            <person name="Amoutzias G."/>
            <person name="Molassiotis A."/>
            <person name="Karpouzas D.G."/>
        </authorList>
    </citation>
    <scope>NUCLEOTIDE SEQUENCE [LARGE SCALE GENOMIC DNA]</scope>
    <source>
        <strain evidence="4 5">P3</strain>
    </source>
</reference>
<comment type="caution">
    <text evidence="4">The sequence shown here is derived from an EMBL/GenBank/DDBJ whole genome shotgun (WGS) entry which is preliminary data.</text>
</comment>
<dbReference type="InterPro" id="IPR010987">
    <property type="entry name" value="Glutathione-S-Trfase_C-like"/>
</dbReference>
<dbReference type="PANTHER" id="PTHR44051">
    <property type="entry name" value="GLUTATHIONE S-TRANSFERASE-RELATED"/>
    <property type="match status" value="1"/>
</dbReference>
<proteinExistence type="inferred from homology"/>
<dbReference type="Gene3D" id="3.40.30.10">
    <property type="entry name" value="Glutaredoxin"/>
    <property type="match status" value="1"/>
</dbReference>
<dbReference type="SFLD" id="SFLDS00019">
    <property type="entry name" value="Glutathione_Transferase_(cytos"/>
    <property type="match status" value="1"/>
</dbReference>
<dbReference type="AlphaFoldDB" id="A0A1S1HIE1"/>
<dbReference type="PANTHER" id="PTHR44051:SF9">
    <property type="entry name" value="GLUTATHIONE S-TRANSFERASE 1"/>
    <property type="match status" value="1"/>
</dbReference>
<dbReference type="SUPFAM" id="SSF52833">
    <property type="entry name" value="Thioredoxin-like"/>
    <property type="match status" value="1"/>
</dbReference>
<dbReference type="SFLD" id="SFLDG01150">
    <property type="entry name" value="Main.1:_Beta-like"/>
    <property type="match status" value="1"/>
</dbReference>
<dbReference type="PROSITE" id="PS50405">
    <property type="entry name" value="GST_CTER"/>
    <property type="match status" value="1"/>
</dbReference>
<keyword evidence="5" id="KW-1185">Reference proteome</keyword>
<dbReference type="InterPro" id="IPR004045">
    <property type="entry name" value="Glutathione_S-Trfase_N"/>
</dbReference>
<evidence type="ECO:0000259" key="3">
    <source>
        <dbReference type="PROSITE" id="PS50405"/>
    </source>
</evidence>